<reference evidence="1" key="1">
    <citation type="submission" date="2022-08" db="EMBL/GenBank/DDBJ databases">
        <title>Genome Sequence of Lecanicillium fungicola.</title>
        <authorList>
            <person name="Buettner E."/>
        </authorList>
    </citation>
    <scope>NUCLEOTIDE SEQUENCE</scope>
    <source>
        <strain evidence="1">Babe33</strain>
    </source>
</reference>
<protein>
    <submittedName>
        <fullName evidence="1">Uncharacterized protein</fullName>
    </submittedName>
</protein>
<gene>
    <name evidence="1" type="ORF">NQ176_g6266</name>
</gene>
<dbReference type="EMBL" id="JANJQO010000884">
    <property type="protein sequence ID" value="KAJ2974034.1"/>
    <property type="molecule type" value="Genomic_DNA"/>
</dbReference>
<proteinExistence type="predicted"/>
<sequence>MTVLDDKQEMARRQDQARANAQRQQRIDLASSTSGTTVPTEVSDEPLVTDGFIIPDLEVPNEAPPAYGDEVNRVTFTQPGFHAGAAVTGMV</sequence>
<organism evidence="1 2">
    <name type="scientific">Zarea fungicola</name>
    <dbReference type="NCBI Taxonomy" id="93591"/>
    <lineage>
        <taxon>Eukaryota</taxon>
        <taxon>Fungi</taxon>
        <taxon>Dikarya</taxon>
        <taxon>Ascomycota</taxon>
        <taxon>Pezizomycotina</taxon>
        <taxon>Sordariomycetes</taxon>
        <taxon>Hypocreomycetidae</taxon>
        <taxon>Hypocreales</taxon>
        <taxon>Cordycipitaceae</taxon>
        <taxon>Zarea</taxon>
    </lineage>
</organism>
<comment type="caution">
    <text evidence="1">The sequence shown here is derived from an EMBL/GenBank/DDBJ whole genome shotgun (WGS) entry which is preliminary data.</text>
</comment>
<keyword evidence="2" id="KW-1185">Reference proteome</keyword>
<accession>A0ACC1N6H9</accession>
<evidence type="ECO:0000313" key="2">
    <source>
        <dbReference type="Proteomes" id="UP001143910"/>
    </source>
</evidence>
<name>A0ACC1N6H9_9HYPO</name>
<evidence type="ECO:0000313" key="1">
    <source>
        <dbReference type="EMBL" id="KAJ2974034.1"/>
    </source>
</evidence>
<dbReference type="Proteomes" id="UP001143910">
    <property type="component" value="Unassembled WGS sequence"/>
</dbReference>